<comment type="caution">
    <text evidence="1">The sequence shown here is derived from an EMBL/GenBank/DDBJ whole genome shotgun (WGS) entry which is preliminary data.</text>
</comment>
<organism evidence="1 2">
    <name type="scientific">Clathrus columnatus</name>
    <dbReference type="NCBI Taxonomy" id="1419009"/>
    <lineage>
        <taxon>Eukaryota</taxon>
        <taxon>Fungi</taxon>
        <taxon>Dikarya</taxon>
        <taxon>Basidiomycota</taxon>
        <taxon>Agaricomycotina</taxon>
        <taxon>Agaricomycetes</taxon>
        <taxon>Phallomycetidae</taxon>
        <taxon>Phallales</taxon>
        <taxon>Clathraceae</taxon>
        <taxon>Clathrus</taxon>
    </lineage>
</organism>
<dbReference type="Proteomes" id="UP001050691">
    <property type="component" value="Unassembled WGS sequence"/>
</dbReference>
<evidence type="ECO:0000313" key="1">
    <source>
        <dbReference type="EMBL" id="GJJ10186.1"/>
    </source>
</evidence>
<keyword evidence="2" id="KW-1185">Reference proteome</keyword>
<gene>
    <name evidence="1" type="ORF">Clacol_004412</name>
</gene>
<dbReference type="AlphaFoldDB" id="A0AAV5A6C4"/>
<sequence>MSFINIPSSSFSPSNMVIDDERASPTRVLSSSNVNGVLDWDKSLPSTDIVLSTFSALPSSSDANGNDQRGGLDVEVEYSHDHLYYHTEQFLETLTTRDPTAFTDSSQTRSAIQLTCTFDGVNFYPKRVRCNEQDDPSLSFSETLVRRALARAEASGSKDVIMSVSHDDEIAARTPQQFLKMHHLLNTLAKLADQPTDLAKLTEMSEPQNLLGDRLNEEDTQDVLNDLLNLGAEYKASIPQDNIDALPPAAFTKQPGSEPFPAQIPIIVVDEESVTPMTTTNFSGTQTPVGSAGQGDRNFCLGPEMDEYMTQFENVVEEVTFNDGEGTDLFINMEQASEIQFPFSNPADDYFTNDTPDNALTLLPSQEVVDVQSWDGQLYNDQGFTQSFADQLPTQEGR</sequence>
<accession>A0AAV5A6C4</accession>
<reference evidence="1" key="1">
    <citation type="submission" date="2021-10" db="EMBL/GenBank/DDBJ databases">
        <title>De novo Genome Assembly of Clathrus columnatus (Basidiomycota, Fungi) Using Illumina and Nanopore Sequence Data.</title>
        <authorList>
            <person name="Ogiso-Tanaka E."/>
            <person name="Itagaki H."/>
            <person name="Hosoya T."/>
            <person name="Hosaka K."/>
        </authorList>
    </citation>
    <scope>NUCLEOTIDE SEQUENCE</scope>
    <source>
        <strain evidence="1">MO-923</strain>
    </source>
</reference>
<proteinExistence type="predicted"/>
<evidence type="ECO:0000313" key="2">
    <source>
        <dbReference type="Proteomes" id="UP001050691"/>
    </source>
</evidence>
<dbReference type="EMBL" id="BPWL01000005">
    <property type="protein sequence ID" value="GJJ10186.1"/>
    <property type="molecule type" value="Genomic_DNA"/>
</dbReference>
<protein>
    <submittedName>
        <fullName evidence="1">Uncharacterized protein</fullName>
    </submittedName>
</protein>
<name>A0AAV5A6C4_9AGAM</name>